<name>A0A2V1P4U6_9RHOB</name>
<gene>
    <name evidence="1" type="ORF">DFK10_12600</name>
</gene>
<reference evidence="2" key="1">
    <citation type="submission" date="2018-05" db="EMBL/GenBank/DDBJ databases">
        <authorList>
            <person name="Du Z."/>
            <person name="Wang X."/>
        </authorList>
    </citation>
    <scope>NUCLEOTIDE SEQUENCE [LARGE SCALE GENOMIC DNA]</scope>
    <source>
        <strain evidence="2">WDS4C29</strain>
    </source>
</reference>
<evidence type="ECO:0000313" key="1">
    <source>
        <dbReference type="EMBL" id="PWG16322.1"/>
    </source>
</evidence>
<protein>
    <submittedName>
        <fullName evidence="1">Uncharacterized protein</fullName>
    </submittedName>
</protein>
<dbReference type="Proteomes" id="UP000245293">
    <property type="component" value="Unassembled WGS sequence"/>
</dbReference>
<dbReference type="EMBL" id="QETF01000015">
    <property type="protein sequence ID" value="PWG16322.1"/>
    <property type="molecule type" value="Genomic_DNA"/>
</dbReference>
<keyword evidence="2" id="KW-1185">Reference proteome</keyword>
<dbReference type="RefSeq" id="WP_109389392.1">
    <property type="nucleotide sequence ID" value="NZ_QETF01000015.1"/>
</dbReference>
<comment type="caution">
    <text evidence="1">The sequence shown here is derived from an EMBL/GenBank/DDBJ whole genome shotgun (WGS) entry which is preliminary data.</text>
</comment>
<proteinExistence type="predicted"/>
<accession>A0A2V1P4U6</accession>
<dbReference type="OrthoDB" id="7820300at2"/>
<evidence type="ECO:0000313" key="2">
    <source>
        <dbReference type="Proteomes" id="UP000245293"/>
    </source>
</evidence>
<sequence>MTSTYSDVFSPDEIDPRVTVHEGRQTVEIDLSGLYFHSSKDVNAFFDRIEERLQETGEPLWFFLDNVTDYRVDEDAWFAFTRRGRDLKEAHSMGTLRYDTTPETRAQIARNKGTDREVPNLFPDRDAALAHLSTLPSRRRERIHHQPNYDRARFMRRLSFDEPARIFNIDLSGVSFEHSRDVNDIYDWLEQALRRAGGRWYFLINYDGTRIQSPAWVQFAARGKDLNERFSLGSVRYAPGSETETDIRLRAESRGFRPNIRNTRAEAMERIEEMKAEAAVA</sequence>
<organism evidence="1 2">
    <name type="scientific">Salibaculum griseiflavum</name>
    <dbReference type="NCBI Taxonomy" id="1914409"/>
    <lineage>
        <taxon>Bacteria</taxon>
        <taxon>Pseudomonadati</taxon>
        <taxon>Pseudomonadota</taxon>
        <taxon>Alphaproteobacteria</taxon>
        <taxon>Rhodobacterales</taxon>
        <taxon>Roseobacteraceae</taxon>
        <taxon>Salibaculum</taxon>
    </lineage>
</organism>
<dbReference type="AlphaFoldDB" id="A0A2V1P4U6"/>